<evidence type="ECO:0000313" key="7">
    <source>
        <dbReference type="Proteomes" id="UP000182350"/>
    </source>
</evidence>
<dbReference type="GO" id="GO:0043022">
    <property type="term" value="F:ribosome binding"/>
    <property type="evidence" value="ECO:0007669"/>
    <property type="project" value="UniProtKB-UniRule"/>
</dbReference>
<protein>
    <recommendedName>
        <fullName evidence="5">Dual-action ribosomal maturation protein DarP</fullName>
    </recommendedName>
    <alternativeName>
        <fullName evidence="5">Large ribosomal subunit assembly factor DarP</fullName>
    </alternativeName>
</protein>
<keyword evidence="3 5" id="KW-0699">rRNA-binding</keyword>
<dbReference type="GO" id="GO:1902626">
    <property type="term" value="P:assembly of large subunit precursor of preribosome"/>
    <property type="evidence" value="ECO:0007669"/>
    <property type="project" value="UniProtKB-UniRule"/>
</dbReference>
<dbReference type="EMBL" id="FPJW01000001">
    <property type="protein sequence ID" value="SFX01951.1"/>
    <property type="molecule type" value="Genomic_DNA"/>
</dbReference>
<evidence type="ECO:0000256" key="4">
    <source>
        <dbReference type="ARBA" id="ARBA00022884"/>
    </source>
</evidence>
<keyword evidence="4 5" id="KW-0694">RNA-binding</keyword>
<dbReference type="STRING" id="1122209.SAMN02745752_00238"/>
<dbReference type="OrthoDB" id="5293604at2"/>
<dbReference type="AlphaFoldDB" id="A0A1K1TMG6"/>
<dbReference type="InterPro" id="IPR023153">
    <property type="entry name" value="DarP_sf"/>
</dbReference>
<dbReference type="Proteomes" id="UP000182350">
    <property type="component" value="Unassembled WGS sequence"/>
</dbReference>
<name>A0A1K1TMG6_9GAMM</name>
<keyword evidence="7" id="KW-1185">Reference proteome</keyword>
<dbReference type="CDD" id="cd16331">
    <property type="entry name" value="YjgA-like"/>
    <property type="match status" value="1"/>
</dbReference>
<comment type="function">
    <text evidence="5">Member of a network of 50S ribosomal subunit biogenesis factors which assembles along the 30S-50S interface, preventing incorrect 23S rRNA structures from forming. Promotes peptidyl transferase center (PTC) maturation.</text>
</comment>
<sequence>MHNESHEQDELPSKSELKRQMQALQEVGKKLLELNKNQLKTLQLDEELLEALAEYKRISSHEARRRQLQRIGKLMRSRDHEAIQAAMDIYDAGSETHARHFQQLELWRERLLAEDNALVDFMNEWPACEAQKIRQLIRNARQEQAAGKPPTNSRKLFRYLRDLCDPG</sequence>
<dbReference type="PIRSF" id="PIRSF016183">
    <property type="entry name" value="UCP016183"/>
    <property type="match status" value="1"/>
</dbReference>
<dbReference type="GO" id="GO:0019843">
    <property type="term" value="F:rRNA binding"/>
    <property type="evidence" value="ECO:0007669"/>
    <property type="project" value="UniProtKB-UniRule"/>
</dbReference>
<dbReference type="SUPFAM" id="SSF158710">
    <property type="entry name" value="PSPTO4464-like"/>
    <property type="match status" value="1"/>
</dbReference>
<reference evidence="6 7" key="1">
    <citation type="submission" date="2016-11" db="EMBL/GenBank/DDBJ databases">
        <authorList>
            <person name="Jaros S."/>
            <person name="Januszkiewicz K."/>
            <person name="Wedrychowicz H."/>
        </authorList>
    </citation>
    <scope>NUCLEOTIDE SEQUENCE [LARGE SCALE GENOMIC DNA]</scope>
    <source>
        <strain evidence="6 7">DSM 21637</strain>
    </source>
</reference>
<keyword evidence="2 5" id="KW-0690">Ribosome biogenesis</keyword>
<evidence type="ECO:0000256" key="3">
    <source>
        <dbReference type="ARBA" id="ARBA00022730"/>
    </source>
</evidence>
<keyword evidence="1 5" id="KW-0963">Cytoplasm</keyword>
<comment type="similarity">
    <text evidence="5">Belongs to the DarP family.</text>
</comment>
<evidence type="ECO:0000256" key="2">
    <source>
        <dbReference type="ARBA" id="ARBA00022517"/>
    </source>
</evidence>
<dbReference type="RefSeq" id="WP_072324484.1">
    <property type="nucleotide sequence ID" value="NZ_FPJW01000001.1"/>
</dbReference>
<dbReference type="NCBIfam" id="NF003593">
    <property type="entry name" value="PRK05255.1-1"/>
    <property type="match status" value="1"/>
</dbReference>
<dbReference type="PANTHER" id="PTHR38101">
    <property type="entry name" value="UPF0307 PROTEIN YJGA"/>
    <property type="match status" value="1"/>
</dbReference>
<dbReference type="HAMAP" id="MF_00765">
    <property type="entry name" value="DarP"/>
    <property type="match status" value="1"/>
</dbReference>
<evidence type="ECO:0000313" key="6">
    <source>
        <dbReference type="EMBL" id="SFX01951.1"/>
    </source>
</evidence>
<organism evidence="6 7">
    <name type="scientific">Marinospirillum alkaliphilum DSM 21637</name>
    <dbReference type="NCBI Taxonomy" id="1122209"/>
    <lineage>
        <taxon>Bacteria</taxon>
        <taxon>Pseudomonadati</taxon>
        <taxon>Pseudomonadota</taxon>
        <taxon>Gammaproteobacteria</taxon>
        <taxon>Oceanospirillales</taxon>
        <taxon>Oceanospirillaceae</taxon>
        <taxon>Marinospirillum</taxon>
    </lineage>
</organism>
<dbReference type="PANTHER" id="PTHR38101:SF1">
    <property type="entry name" value="UPF0307 PROTEIN YJGA"/>
    <property type="match status" value="1"/>
</dbReference>
<evidence type="ECO:0000256" key="5">
    <source>
        <dbReference type="HAMAP-Rule" id="MF_00765"/>
    </source>
</evidence>
<comment type="subcellular location">
    <subcellularLocation>
        <location evidence="5">Cytoplasm</location>
    </subcellularLocation>
    <text evidence="5">Associates with late stage pre-50S ribosomal subunits.</text>
</comment>
<dbReference type="GO" id="GO:0005829">
    <property type="term" value="C:cytosol"/>
    <property type="evidence" value="ECO:0007669"/>
    <property type="project" value="TreeGrafter"/>
</dbReference>
<proteinExistence type="inferred from homology"/>
<accession>A0A1K1TMG6</accession>
<evidence type="ECO:0000256" key="1">
    <source>
        <dbReference type="ARBA" id="ARBA00022490"/>
    </source>
</evidence>
<dbReference type="InterPro" id="IPR006839">
    <property type="entry name" value="DarP"/>
</dbReference>
<dbReference type="Gene3D" id="1.10.60.30">
    <property type="entry name" value="PSPTO4464-like domains"/>
    <property type="match status" value="2"/>
</dbReference>
<dbReference type="Pfam" id="PF04751">
    <property type="entry name" value="DarP"/>
    <property type="match status" value="1"/>
</dbReference>
<gene>
    <name evidence="5" type="primary">darP</name>
    <name evidence="6" type="ORF">SAMN02745752_00238</name>
</gene>